<dbReference type="GO" id="GO:0005992">
    <property type="term" value="P:trehalose biosynthetic process"/>
    <property type="evidence" value="ECO:0007669"/>
    <property type="project" value="UniProtKB-UniPathway"/>
</dbReference>
<comment type="catalytic activity">
    <reaction evidence="4">
        <text>alpha,alpha-trehalose 6-phosphate + H2O = alpha,alpha-trehalose + phosphate</text>
        <dbReference type="Rhea" id="RHEA:23420"/>
        <dbReference type="ChEBI" id="CHEBI:15377"/>
        <dbReference type="ChEBI" id="CHEBI:16551"/>
        <dbReference type="ChEBI" id="CHEBI:43474"/>
        <dbReference type="ChEBI" id="CHEBI:58429"/>
        <dbReference type="EC" id="3.1.3.12"/>
    </reaction>
</comment>
<comment type="pathway">
    <text evidence="1 4">Glycan biosynthesis; trehalose biosynthesis.</text>
</comment>
<dbReference type="UniPathway" id="UPA00299"/>
<protein>
    <recommendedName>
        <fullName evidence="4">Trehalose 6-phosphate phosphatase</fullName>
        <ecNumber evidence="4">3.1.3.12</ecNumber>
    </recommendedName>
</protein>
<keyword evidence="3 4" id="KW-0378">Hydrolase</keyword>
<accession>A0A2P7BAV5</accession>
<dbReference type="PANTHER" id="PTHR43768">
    <property type="entry name" value="TREHALOSE 6-PHOSPHATE PHOSPHATASE"/>
    <property type="match status" value="1"/>
</dbReference>
<comment type="similarity">
    <text evidence="2 4">Belongs to the trehalose phosphatase family.</text>
</comment>
<name>A0A2P7BAV5_9HYPH</name>
<proteinExistence type="inferred from homology"/>
<dbReference type="Proteomes" id="UP000241764">
    <property type="component" value="Unassembled WGS sequence"/>
</dbReference>
<comment type="cofactor">
    <cofactor evidence="4">
        <name>Mg(2+)</name>
        <dbReference type="ChEBI" id="CHEBI:18420"/>
    </cofactor>
</comment>
<organism evidence="5 6">
    <name type="scientific">Phyllobacterium sophorae</name>
    <dbReference type="NCBI Taxonomy" id="1520277"/>
    <lineage>
        <taxon>Bacteria</taxon>
        <taxon>Pseudomonadati</taxon>
        <taxon>Pseudomonadota</taxon>
        <taxon>Alphaproteobacteria</taxon>
        <taxon>Hyphomicrobiales</taxon>
        <taxon>Phyllobacteriaceae</taxon>
        <taxon>Phyllobacterium</taxon>
    </lineage>
</organism>
<dbReference type="InterPro" id="IPR003337">
    <property type="entry name" value="Trehalose_PPase"/>
</dbReference>
<gene>
    <name evidence="5" type="primary">otsB</name>
    <name evidence="5" type="ORF">CU103_15100</name>
</gene>
<sequence length="253" mass="27369">MNKINEPLPTELNSSALFLDIDGTLIDIAETPSEVIVPPGLPDQLAAISLRMGGALALVSGRSIRSIDELFDPYRFPAAGLHGTEIRHERNGEIDRSAVDKNALDGARRELGGLARKWPGMIVEDKGIAIAVHYRQAPEARPDVDHLVETVLTQLGQGWARQDGKMVVEIHPGASSKGTAIARLMAVAPFKGRRPIAVGDDLTDEKMFEFVNMTAGRSIRVGTLAHASVARSSVDSANSIRRWISQLAQSRPD</sequence>
<reference evidence="6" key="1">
    <citation type="submission" date="2017-11" db="EMBL/GenBank/DDBJ databases">
        <authorList>
            <person name="Kuznetsova I."/>
            <person name="Sazanova A."/>
            <person name="Chirak E."/>
            <person name="Safronova V."/>
            <person name="Willems A."/>
        </authorList>
    </citation>
    <scope>NUCLEOTIDE SEQUENCE [LARGE SCALE GENOMIC DNA]</scope>
    <source>
        <strain evidence="6">CCBAU 03422</strain>
    </source>
</reference>
<dbReference type="SUPFAM" id="SSF56784">
    <property type="entry name" value="HAD-like"/>
    <property type="match status" value="1"/>
</dbReference>
<dbReference type="EMBL" id="PGGM01000006">
    <property type="protein sequence ID" value="PSH63581.1"/>
    <property type="molecule type" value="Genomic_DNA"/>
</dbReference>
<evidence type="ECO:0000256" key="1">
    <source>
        <dbReference type="ARBA" id="ARBA00005199"/>
    </source>
</evidence>
<dbReference type="InterPro" id="IPR006379">
    <property type="entry name" value="HAD-SF_hydro_IIB"/>
</dbReference>
<keyword evidence="4" id="KW-0460">Magnesium</keyword>
<dbReference type="Gene3D" id="3.30.70.1020">
    <property type="entry name" value="Trehalose-6-phosphate phosphatase related protein, domain 2"/>
    <property type="match status" value="1"/>
</dbReference>
<dbReference type="AlphaFoldDB" id="A0A2P7BAV5"/>
<dbReference type="InterPro" id="IPR036412">
    <property type="entry name" value="HAD-like_sf"/>
</dbReference>
<dbReference type="NCBIfam" id="TIGR00685">
    <property type="entry name" value="T6PP"/>
    <property type="match status" value="1"/>
</dbReference>
<dbReference type="Gene3D" id="3.40.50.1000">
    <property type="entry name" value="HAD superfamily/HAD-like"/>
    <property type="match status" value="1"/>
</dbReference>
<dbReference type="OrthoDB" id="9814913at2"/>
<dbReference type="CDD" id="cd01627">
    <property type="entry name" value="HAD_TPP"/>
    <property type="match status" value="1"/>
</dbReference>
<evidence type="ECO:0000313" key="5">
    <source>
        <dbReference type="EMBL" id="PSH63581.1"/>
    </source>
</evidence>
<dbReference type="InterPro" id="IPR044651">
    <property type="entry name" value="OTSB-like"/>
</dbReference>
<dbReference type="Pfam" id="PF02358">
    <property type="entry name" value="Trehalose_PPase"/>
    <property type="match status" value="1"/>
</dbReference>
<keyword evidence="4" id="KW-0479">Metal-binding</keyword>
<dbReference type="GO" id="GO:0046872">
    <property type="term" value="F:metal ion binding"/>
    <property type="evidence" value="ECO:0007669"/>
    <property type="project" value="UniProtKB-KW"/>
</dbReference>
<comment type="caution">
    <text evidence="5">The sequence shown here is derived from an EMBL/GenBank/DDBJ whole genome shotgun (WGS) entry which is preliminary data.</text>
</comment>
<dbReference type="GO" id="GO:0004805">
    <property type="term" value="F:trehalose-phosphatase activity"/>
    <property type="evidence" value="ECO:0007669"/>
    <property type="project" value="UniProtKB-EC"/>
</dbReference>
<dbReference type="RefSeq" id="WP_106664857.1">
    <property type="nucleotide sequence ID" value="NZ_PGGM01000006.1"/>
</dbReference>
<evidence type="ECO:0000256" key="2">
    <source>
        <dbReference type="ARBA" id="ARBA00008770"/>
    </source>
</evidence>
<dbReference type="EC" id="3.1.3.12" evidence="4"/>
<dbReference type="InterPro" id="IPR023214">
    <property type="entry name" value="HAD_sf"/>
</dbReference>
<keyword evidence="6" id="KW-1185">Reference proteome</keyword>
<comment type="function">
    <text evidence="4">Removes the phosphate from trehalose 6-phosphate to produce free trehalose.</text>
</comment>
<dbReference type="NCBIfam" id="TIGR01484">
    <property type="entry name" value="HAD-SF-IIB"/>
    <property type="match status" value="1"/>
</dbReference>
<evidence type="ECO:0000256" key="4">
    <source>
        <dbReference type="RuleBase" id="RU361117"/>
    </source>
</evidence>
<evidence type="ECO:0000256" key="3">
    <source>
        <dbReference type="ARBA" id="ARBA00022801"/>
    </source>
</evidence>
<evidence type="ECO:0000313" key="6">
    <source>
        <dbReference type="Proteomes" id="UP000241764"/>
    </source>
</evidence>
<dbReference type="PANTHER" id="PTHR43768:SF3">
    <property type="entry name" value="TREHALOSE 6-PHOSPHATE PHOSPHATASE"/>
    <property type="match status" value="1"/>
</dbReference>